<dbReference type="InterPro" id="IPR006262">
    <property type="entry name" value="Cyt_deam_tetra"/>
</dbReference>
<dbReference type="STRING" id="1122184.SAMN02745176_01679"/>
<evidence type="ECO:0000313" key="18">
    <source>
        <dbReference type="Proteomes" id="UP000184442"/>
    </source>
</evidence>
<dbReference type="GO" id="GO:0008270">
    <property type="term" value="F:zinc ion binding"/>
    <property type="evidence" value="ECO:0007669"/>
    <property type="project" value="UniProtKB-UniRule"/>
</dbReference>
<keyword evidence="18" id="KW-1185">Reference proteome</keyword>
<dbReference type="GO" id="GO:0072527">
    <property type="term" value="P:pyrimidine-containing compound metabolic process"/>
    <property type="evidence" value="ECO:0007669"/>
    <property type="project" value="UniProtKB-ARBA"/>
</dbReference>
<dbReference type="FunFam" id="3.40.140.10:FF:000008">
    <property type="entry name" value="Cytidine deaminase"/>
    <property type="match status" value="1"/>
</dbReference>
<evidence type="ECO:0000256" key="15">
    <source>
        <dbReference type="RuleBase" id="RU364006"/>
    </source>
</evidence>
<dbReference type="SUPFAM" id="SSF53927">
    <property type="entry name" value="Cytidine deaminase-like"/>
    <property type="match status" value="1"/>
</dbReference>
<dbReference type="EC" id="3.5.4.5" evidence="4 15"/>
<evidence type="ECO:0000256" key="9">
    <source>
        <dbReference type="ARBA" id="ARBA00032005"/>
    </source>
</evidence>
<organism evidence="17 18">
    <name type="scientific">Lutispora thermophila DSM 19022</name>
    <dbReference type="NCBI Taxonomy" id="1122184"/>
    <lineage>
        <taxon>Bacteria</taxon>
        <taxon>Bacillati</taxon>
        <taxon>Bacillota</taxon>
        <taxon>Clostridia</taxon>
        <taxon>Lutisporales</taxon>
        <taxon>Lutisporaceae</taxon>
        <taxon>Lutispora</taxon>
    </lineage>
</organism>
<evidence type="ECO:0000313" key="17">
    <source>
        <dbReference type="EMBL" id="SHI88554.1"/>
    </source>
</evidence>
<dbReference type="NCBIfam" id="TIGR01354">
    <property type="entry name" value="cyt_deam_tetra"/>
    <property type="match status" value="1"/>
</dbReference>
<evidence type="ECO:0000256" key="4">
    <source>
        <dbReference type="ARBA" id="ARBA00012783"/>
    </source>
</evidence>
<dbReference type="GO" id="GO:0055086">
    <property type="term" value="P:nucleobase-containing small molecule metabolic process"/>
    <property type="evidence" value="ECO:0007669"/>
    <property type="project" value="UniProtKB-ARBA"/>
</dbReference>
<dbReference type="AlphaFoldDB" id="A0A1M6ESQ7"/>
<evidence type="ECO:0000256" key="6">
    <source>
        <dbReference type="ARBA" id="ARBA00022723"/>
    </source>
</evidence>
<dbReference type="CDD" id="cd01283">
    <property type="entry name" value="cytidine_deaminase"/>
    <property type="match status" value="1"/>
</dbReference>
<dbReference type="Gene3D" id="3.40.140.10">
    <property type="entry name" value="Cytidine Deaminase, domain 2"/>
    <property type="match status" value="1"/>
</dbReference>
<comment type="catalytic activity">
    <reaction evidence="11 15">
        <text>cytidine + H2O + H(+) = uridine + NH4(+)</text>
        <dbReference type="Rhea" id="RHEA:16069"/>
        <dbReference type="ChEBI" id="CHEBI:15377"/>
        <dbReference type="ChEBI" id="CHEBI:15378"/>
        <dbReference type="ChEBI" id="CHEBI:16704"/>
        <dbReference type="ChEBI" id="CHEBI:17562"/>
        <dbReference type="ChEBI" id="CHEBI:28938"/>
        <dbReference type="EC" id="3.5.4.5"/>
    </reaction>
</comment>
<protein>
    <recommendedName>
        <fullName evidence="5 15">Cytidine deaminase</fullName>
        <ecNumber evidence="4 15">3.5.4.5</ecNumber>
    </recommendedName>
    <alternativeName>
        <fullName evidence="9 15">Cytidine aminohydrolase</fullName>
    </alternativeName>
</protein>
<dbReference type="Pfam" id="PF00383">
    <property type="entry name" value="dCMP_cyt_deam_1"/>
    <property type="match status" value="1"/>
</dbReference>
<comment type="similarity">
    <text evidence="3 15">Belongs to the cytidine and deoxycytidylate deaminase family.</text>
</comment>
<dbReference type="OrthoDB" id="9795347at2"/>
<gene>
    <name evidence="17" type="ORF">SAMN02745176_01679</name>
</gene>
<comment type="cofactor">
    <cofactor evidence="1 14 15">
        <name>Zn(2+)</name>
        <dbReference type="ChEBI" id="CHEBI:29105"/>
    </cofactor>
</comment>
<dbReference type="NCBIfam" id="NF004064">
    <property type="entry name" value="PRK05578.1"/>
    <property type="match status" value="1"/>
</dbReference>
<name>A0A1M6ESQ7_9FIRM</name>
<accession>A0A1M6ESQ7</accession>
<reference evidence="17 18" key="1">
    <citation type="submission" date="2016-11" db="EMBL/GenBank/DDBJ databases">
        <authorList>
            <person name="Jaros S."/>
            <person name="Januszkiewicz K."/>
            <person name="Wedrychowicz H."/>
        </authorList>
    </citation>
    <scope>NUCLEOTIDE SEQUENCE [LARGE SCALE GENOMIC DNA]</scope>
    <source>
        <strain evidence="17 18">DSM 19022</strain>
    </source>
</reference>
<dbReference type="GO" id="GO:0005829">
    <property type="term" value="C:cytosol"/>
    <property type="evidence" value="ECO:0007669"/>
    <property type="project" value="TreeGrafter"/>
</dbReference>
<dbReference type="GO" id="GO:0004126">
    <property type="term" value="F:cytidine deaminase activity"/>
    <property type="evidence" value="ECO:0007669"/>
    <property type="project" value="UniProtKB-UniRule"/>
</dbReference>
<dbReference type="Proteomes" id="UP000184442">
    <property type="component" value="Unassembled WGS sequence"/>
</dbReference>
<keyword evidence="7 15" id="KW-0378">Hydrolase</keyword>
<proteinExistence type="inferred from homology"/>
<dbReference type="InterPro" id="IPR016193">
    <property type="entry name" value="Cytidine_deaminase-like"/>
</dbReference>
<evidence type="ECO:0000259" key="16">
    <source>
        <dbReference type="PROSITE" id="PS51747"/>
    </source>
</evidence>
<dbReference type="EMBL" id="FQZS01000010">
    <property type="protein sequence ID" value="SHI88554.1"/>
    <property type="molecule type" value="Genomic_DNA"/>
</dbReference>
<feature type="binding site" evidence="14">
    <location>
        <position position="53"/>
    </location>
    <ligand>
        <name>Zn(2+)</name>
        <dbReference type="ChEBI" id="CHEBI:29105"/>
        <note>catalytic</note>
    </ligand>
</feature>
<dbReference type="InterPro" id="IPR050202">
    <property type="entry name" value="Cyt/Deoxycyt_deaminase"/>
</dbReference>
<evidence type="ECO:0000256" key="8">
    <source>
        <dbReference type="ARBA" id="ARBA00022833"/>
    </source>
</evidence>
<evidence type="ECO:0000256" key="12">
    <source>
        <dbReference type="PIRSR" id="PIRSR606262-1"/>
    </source>
</evidence>
<keyword evidence="6 14" id="KW-0479">Metal-binding</keyword>
<evidence type="ECO:0000256" key="7">
    <source>
        <dbReference type="ARBA" id="ARBA00022801"/>
    </source>
</evidence>
<evidence type="ECO:0000256" key="10">
    <source>
        <dbReference type="ARBA" id="ARBA00049252"/>
    </source>
</evidence>
<feature type="domain" description="CMP/dCMP-type deaminase" evidence="16">
    <location>
        <begin position="1"/>
        <end position="126"/>
    </location>
</feature>
<keyword evidence="8 14" id="KW-0862">Zinc</keyword>
<evidence type="ECO:0000256" key="14">
    <source>
        <dbReference type="PIRSR" id="PIRSR606262-3"/>
    </source>
</evidence>
<evidence type="ECO:0000256" key="3">
    <source>
        <dbReference type="ARBA" id="ARBA00006576"/>
    </source>
</evidence>
<evidence type="ECO:0000256" key="5">
    <source>
        <dbReference type="ARBA" id="ARBA00018266"/>
    </source>
</evidence>
<evidence type="ECO:0000256" key="2">
    <source>
        <dbReference type="ARBA" id="ARBA00003949"/>
    </source>
</evidence>
<feature type="binding site" evidence="14">
    <location>
        <position position="89"/>
    </location>
    <ligand>
        <name>Zn(2+)</name>
        <dbReference type="ChEBI" id="CHEBI:29105"/>
        <note>catalytic</note>
    </ligand>
</feature>
<comment type="function">
    <text evidence="2 15">This enzyme scavenges exogenous and endogenous cytidine and 2'-deoxycytidine for UMP synthesis.</text>
</comment>
<sequence>MDYDLLIEKAKEAREKAYVKYSNFKVGAALLAKSGKIYTGCNVENASYGATICAERVAFTKAISEGERDFEAIAIVSSGKEIAYPCGICRQFMSEFGLDLKLIFTDDNKIETYKLYELLPHAFTEFEPKVEGGS</sequence>
<feature type="active site" description="Proton donor" evidence="12">
    <location>
        <position position="55"/>
    </location>
</feature>
<dbReference type="PANTHER" id="PTHR11644:SF2">
    <property type="entry name" value="CYTIDINE DEAMINASE"/>
    <property type="match status" value="1"/>
</dbReference>
<evidence type="ECO:0000256" key="13">
    <source>
        <dbReference type="PIRSR" id="PIRSR606262-2"/>
    </source>
</evidence>
<dbReference type="PANTHER" id="PTHR11644">
    <property type="entry name" value="CYTIDINE DEAMINASE"/>
    <property type="match status" value="1"/>
</dbReference>
<dbReference type="PROSITE" id="PS51747">
    <property type="entry name" value="CYT_DCMP_DEAMINASES_2"/>
    <property type="match status" value="1"/>
</dbReference>
<evidence type="ECO:0000256" key="11">
    <source>
        <dbReference type="ARBA" id="ARBA00049558"/>
    </source>
</evidence>
<dbReference type="InterPro" id="IPR002125">
    <property type="entry name" value="CMP_dCMP_dom"/>
</dbReference>
<feature type="binding site" evidence="14">
    <location>
        <position position="86"/>
    </location>
    <ligand>
        <name>Zn(2+)</name>
        <dbReference type="ChEBI" id="CHEBI:29105"/>
        <note>catalytic</note>
    </ligand>
</feature>
<comment type="catalytic activity">
    <reaction evidence="10 15">
        <text>2'-deoxycytidine + H2O + H(+) = 2'-deoxyuridine + NH4(+)</text>
        <dbReference type="Rhea" id="RHEA:13433"/>
        <dbReference type="ChEBI" id="CHEBI:15377"/>
        <dbReference type="ChEBI" id="CHEBI:15378"/>
        <dbReference type="ChEBI" id="CHEBI:15698"/>
        <dbReference type="ChEBI" id="CHEBI:16450"/>
        <dbReference type="ChEBI" id="CHEBI:28938"/>
        <dbReference type="EC" id="3.5.4.5"/>
    </reaction>
</comment>
<feature type="binding site" evidence="13">
    <location>
        <begin position="42"/>
        <end position="48"/>
    </location>
    <ligand>
        <name>substrate</name>
    </ligand>
</feature>
<evidence type="ECO:0000256" key="1">
    <source>
        <dbReference type="ARBA" id="ARBA00001947"/>
    </source>
</evidence>
<dbReference type="RefSeq" id="WP_073025767.1">
    <property type="nucleotide sequence ID" value="NZ_FQZS01000010.1"/>
</dbReference>